<dbReference type="RefSeq" id="WP_126410748.1">
    <property type="nucleotide sequence ID" value="NZ_RXNT01000023.1"/>
</dbReference>
<protein>
    <submittedName>
        <fullName evidence="1">Uncharacterized protein</fullName>
    </submittedName>
</protein>
<dbReference type="AlphaFoldDB" id="A0A431VTN6"/>
<evidence type="ECO:0000313" key="2">
    <source>
        <dbReference type="Proteomes" id="UP000271374"/>
    </source>
</evidence>
<keyword evidence="2" id="KW-1185">Reference proteome</keyword>
<name>A0A431VTN6_9BACI</name>
<accession>A0A431VTN6</accession>
<evidence type="ECO:0000313" key="1">
    <source>
        <dbReference type="EMBL" id="RTR26580.1"/>
    </source>
</evidence>
<dbReference type="Proteomes" id="UP000271374">
    <property type="component" value="Unassembled WGS sequence"/>
</dbReference>
<comment type="caution">
    <text evidence="1">The sequence shown here is derived from an EMBL/GenBank/DDBJ whole genome shotgun (WGS) entry which is preliminary data.</text>
</comment>
<gene>
    <name evidence="1" type="ORF">EKG37_21160</name>
</gene>
<proteinExistence type="predicted"/>
<reference evidence="1 2" key="1">
    <citation type="submission" date="2018-12" db="EMBL/GenBank/DDBJ databases">
        <title>Bacillus yapensis draft genome sequence.</title>
        <authorList>
            <person name="Yu L."/>
            <person name="Xu X."/>
            <person name="Tang X."/>
        </authorList>
    </citation>
    <scope>NUCLEOTIDE SEQUENCE [LARGE SCALE GENOMIC DNA]</scope>
    <source>
        <strain evidence="1 2">XXST-01</strain>
    </source>
</reference>
<sequence length="132" mass="15420">MNLSEEPLLLCIPTFEILQDLESQLHSNCRFIFVSFDDEVCSYLRSIGFHQIFQISPTNRYIHLNSVVKKVLIFEDEIPATCKMIQLISRSTSAPIIVITKELYKLRLYYSVGAKYVIHSKSTNYRFLLHEN</sequence>
<organism evidence="1 2">
    <name type="scientific">Bacillus yapensis</name>
    <dbReference type="NCBI Taxonomy" id="2492960"/>
    <lineage>
        <taxon>Bacteria</taxon>
        <taxon>Bacillati</taxon>
        <taxon>Bacillota</taxon>
        <taxon>Bacilli</taxon>
        <taxon>Bacillales</taxon>
        <taxon>Bacillaceae</taxon>
        <taxon>Bacillus</taxon>
    </lineage>
</organism>
<dbReference type="OrthoDB" id="2614999at2"/>
<dbReference type="EMBL" id="RXNT01000023">
    <property type="protein sequence ID" value="RTR26580.1"/>
    <property type="molecule type" value="Genomic_DNA"/>
</dbReference>